<keyword evidence="4 7" id="KW-1133">Transmembrane helix</keyword>
<evidence type="ECO:0000256" key="3">
    <source>
        <dbReference type="ARBA" id="ARBA00022836"/>
    </source>
</evidence>
<dbReference type="GeneID" id="7056102"/>
<keyword evidence="1 7" id="KW-0602">Photosynthesis</keyword>
<dbReference type="HAMAP" id="MF_00828">
    <property type="entry name" value="PSI_PsaM"/>
    <property type="match status" value="1"/>
</dbReference>
<dbReference type="InterPro" id="IPR037279">
    <property type="entry name" value="PSI_PsaM_sf"/>
</dbReference>
<dbReference type="GO" id="GO:0015979">
    <property type="term" value="P:photosynthesis"/>
    <property type="evidence" value="ECO:0007669"/>
    <property type="project" value="UniProtKB-UniRule"/>
</dbReference>
<dbReference type="RefSeq" id="YP_002327454.1">
    <property type="nucleotide sequence ID" value="NC_011600.1"/>
</dbReference>
<organism evidence="8">
    <name type="scientific">Vaucheria litorea</name>
    <name type="common">Yellow-green alga</name>
    <dbReference type="NCBI Taxonomy" id="109269"/>
    <lineage>
        <taxon>Eukaryota</taxon>
        <taxon>Sar</taxon>
        <taxon>Stramenopiles</taxon>
        <taxon>Ochrophyta</taxon>
        <taxon>PX clade</taxon>
        <taxon>Xanthophyceae</taxon>
        <taxon>Vaucheriales</taxon>
        <taxon>Vaucheriaceae</taxon>
        <taxon>Vaucheria</taxon>
    </lineage>
</organism>
<evidence type="ECO:0000313" key="8">
    <source>
        <dbReference type="EMBL" id="ACF70875.1"/>
    </source>
</evidence>
<dbReference type="GO" id="GO:0009535">
    <property type="term" value="C:chloroplast thylakoid membrane"/>
    <property type="evidence" value="ECO:0007669"/>
    <property type="project" value="UniProtKB-SubCell"/>
</dbReference>
<keyword evidence="8" id="KW-0934">Plastid</keyword>
<protein>
    <recommendedName>
        <fullName evidence="7">Photosystem I reaction center subunit XII</fullName>
    </recommendedName>
    <alternativeName>
        <fullName evidence="7">PSI-M</fullName>
    </alternativeName>
</protein>
<keyword evidence="2 7" id="KW-0812">Transmembrane</keyword>
<sequence length="30" mass="3304">MITNTQIIIALVLSLISALLAIRLGMKMYV</sequence>
<comment type="similarity">
    <text evidence="7">Belongs to the PsaM family.</text>
</comment>
<evidence type="ECO:0000256" key="6">
    <source>
        <dbReference type="ARBA" id="ARBA00023136"/>
    </source>
</evidence>
<geneLocation type="chloroplast" evidence="8"/>
<accession>B7T1Q5</accession>
<dbReference type="GO" id="GO:0009522">
    <property type="term" value="C:photosystem I"/>
    <property type="evidence" value="ECO:0007669"/>
    <property type="project" value="UniProtKB-KW"/>
</dbReference>
<evidence type="ECO:0000256" key="1">
    <source>
        <dbReference type="ARBA" id="ARBA00022531"/>
    </source>
</evidence>
<dbReference type="NCBIfam" id="TIGR03053">
    <property type="entry name" value="PS_I_psaM"/>
    <property type="match status" value="1"/>
</dbReference>
<dbReference type="InterPro" id="IPR010010">
    <property type="entry name" value="PSI_PsaM"/>
</dbReference>
<dbReference type="Pfam" id="PF07465">
    <property type="entry name" value="PsaM"/>
    <property type="match status" value="1"/>
</dbReference>
<dbReference type="EMBL" id="EU912438">
    <property type="protein sequence ID" value="ACF70875.1"/>
    <property type="molecule type" value="Genomic_DNA"/>
</dbReference>
<dbReference type="AlphaFoldDB" id="B7T1Q5"/>
<keyword evidence="8" id="KW-0150">Chloroplast</keyword>
<keyword evidence="5 7" id="KW-0793">Thylakoid</keyword>
<feature type="transmembrane region" description="Helical" evidence="7">
    <location>
        <begin position="6"/>
        <end position="26"/>
    </location>
</feature>
<keyword evidence="3 7" id="KW-0603">Photosystem I</keyword>
<evidence type="ECO:0000256" key="5">
    <source>
        <dbReference type="ARBA" id="ARBA00023078"/>
    </source>
</evidence>
<evidence type="ECO:0000256" key="7">
    <source>
        <dbReference type="HAMAP-Rule" id="MF_00828"/>
    </source>
</evidence>
<keyword evidence="6 7" id="KW-0472">Membrane</keyword>
<gene>
    <name evidence="7 8" type="primary">psaM</name>
</gene>
<comment type="subcellular location">
    <subcellularLocation>
        <location evidence="7">Plastid</location>
        <location evidence="7">Chloroplast thylakoid membrane</location>
        <topology evidence="7">Single-pass membrane protein</topology>
    </subcellularLocation>
</comment>
<evidence type="ECO:0000256" key="4">
    <source>
        <dbReference type="ARBA" id="ARBA00022989"/>
    </source>
</evidence>
<name>B7T1Q5_VAULI</name>
<proteinExistence type="inferred from homology"/>
<reference evidence="8" key="1">
    <citation type="journal article" date="2008" name="Proc. Natl. Acad. Sci. U.S.A.">
        <title>Horizontal gene transfer of the algal nuclear gene psbO to the photosynthetic sea slug Elysia chlorotica.</title>
        <authorList>
            <person name="Rumpho M.E."/>
            <person name="Worful J.M."/>
            <person name="Lee J."/>
            <person name="Kannan K."/>
            <person name="Tyler M.S."/>
            <person name="Bhattacharya D."/>
            <person name="Moustafa A."/>
            <person name="Manhart J.R."/>
        </authorList>
    </citation>
    <scope>NUCLEOTIDE SEQUENCE [LARGE SCALE GENOMIC DNA]</scope>
    <source>
        <strain>CCMP2940</strain>
    </source>
</reference>
<evidence type="ECO:0000256" key="2">
    <source>
        <dbReference type="ARBA" id="ARBA00022692"/>
    </source>
</evidence>
<dbReference type="SUPFAM" id="SSF81548">
    <property type="entry name" value="Subunit XII of photosystem I reaction centre, PsaM"/>
    <property type="match status" value="1"/>
</dbReference>